<dbReference type="GO" id="GO:0007165">
    <property type="term" value="P:signal transduction"/>
    <property type="evidence" value="ECO:0007669"/>
    <property type="project" value="UniProtKB-KW"/>
</dbReference>
<evidence type="ECO:0000256" key="1">
    <source>
        <dbReference type="ARBA" id="ARBA00004370"/>
    </source>
</evidence>
<dbReference type="GO" id="GO:0006935">
    <property type="term" value="P:chemotaxis"/>
    <property type="evidence" value="ECO:0007669"/>
    <property type="project" value="UniProtKB-ARBA"/>
</dbReference>
<dbReference type="InterPro" id="IPR003660">
    <property type="entry name" value="HAMP_dom"/>
</dbReference>
<keyword evidence="5" id="KW-0175">Coiled coil</keyword>
<keyword evidence="9" id="KW-1185">Reference proteome</keyword>
<proteinExistence type="inferred from homology"/>
<name>A0A7X8YFT7_9VIBR</name>
<protein>
    <submittedName>
        <fullName evidence="8">Methyl-accepting chemotaxis protein</fullName>
    </submittedName>
</protein>
<comment type="subcellular location">
    <subcellularLocation>
        <location evidence="1">Membrane</location>
    </subcellularLocation>
</comment>
<feature type="coiled-coil region" evidence="5">
    <location>
        <begin position="466"/>
        <end position="500"/>
    </location>
</feature>
<evidence type="ECO:0000256" key="3">
    <source>
        <dbReference type="ARBA" id="ARBA00029447"/>
    </source>
</evidence>
<dbReference type="PROSITE" id="PS50885">
    <property type="entry name" value="HAMP"/>
    <property type="match status" value="1"/>
</dbReference>
<dbReference type="Gene3D" id="1.10.287.950">
    <property type="entry name" value="Methyl-accepting chemotaxis protein"/>
    <property type="match status" value="1"/>
</dbReference>
<dbReference type="InterPro" id="IPR004089">
    <property type="entry name" value="MCPsignal_dom"/>
</dbReference>
<evidence type="ECO:0000259" key="7">
    <source>
        <dbReference type="PROSITE" id="PS50885"/>
    </source>
</evidence>
<dbReference type="AlphaFoldDB" id="A0A7X8YFT7"/>
<comment type="similarity">
    <text evidence="3">Belongs to the methyl-accepting chemotaxis (MCP) protein family.</text>
</comment>
<organism evidence="8 9">
    <name type="scientific">Vibrio agarilyticus</name>
    <dbReference type="NCBI Taxonomy" id="2726741"/>
    <lineage>
        <taxon>Bacteria</taxon>
        <taxon>Pseudomonadati</taxon>
        <taxon>Pseudomonadota</taxon>
        <taxon>Gammaproteobacteria</taxon>
        <taxon>Vibrionales</taxon>
        <taxon>Vibrionaceae</taxon>
        <taxon>Vibrio</taxon>
    </lineage>
</organism>
<dbReference type="RefSeq" id="WP_168834796.1">
    <property type="nucleotide sequence ID" value="NZ_JABAIK010000002.1"/>
</dbReference>
<dbReference type="GO" id="GO:0016020">
    <property type="term" value="C:membrane"/>
    <property type="evidence" value="ECO:0007669"/>
    <property type="project" value="UniProtKB-SubCell"/>
</dbReference>
<dbReference type="SUPFAM" id="SSF58104">
    <property type="entry name" value="Methyl-accepting chemotaxis protein (MCP) signaling domain"/>
    <property type="match status" value="1"/>
</dbReference>
<keyword evidence="2 4" id="KW-0807">Transducer</keyword>
<feature type="domain" description="HAMP" evidence="7">
    <location>
        <begin position="338"/>
        <end position="390"/>
    </location>
</feature>
<evidence type="ECO:0000256" key="2">
    <source>
        <dbReference type="ARBA" id="ARBA00023224"/>
    </source>
</evidence>
<comment type="caution">
    <text evidence="8">The sequence shown here is derived from an EMBL/GenBank/DDBJ whole genome shotgun (WGS) entry which is preliminary data.</text>
</comment>
<dbReference type="PROSITE" id="PS50111">
    <property type="entry name" value="CHEMOTAXIS_TRANSDUC_2"/>
    <property type="match status" value="1"/>
</dbReference>
<dbReference type="Proteomes" id="UP000535589">
    <property type="component" value="Unassembled WGS sequence"/>
</dbReference>
<dbReference type="PANTHER" id="PTHR32089">
    <property type="entry name" value="METHYL-ACCEPTING CHEMOTAXIS PROTEIN MCPB"/>
    <property type="match status" value="1"/>
</dbReference>
<dbReference type="PANTHER" id="PTHR32089:SF65">
    <property type="entry name" value="CHEMOTAXIS SIGNAL TRANSDUCTION SYSTEM METHYL ACCEPTING SENSORY TRANSDUCER"/>
    <property type="match status" value="1"/>
</dbReference>
<evidence type="ECO:0000256" key="4">
    <source>
        <dbReference type="PROSITE-ProRule" id="PRU00284"/>
    </source>
</evidence>
<gene>
    <name evidence="8" type="ORF">HGP28_02100</name>
</gene>
<dbReference type="FunFam" id="1.10.287.950:FF:000001">
    <property type="entry name" value="Methyl-accepting chemotaxis sensory transducer"/>
    <property type="match status" value="1"/>
</dbReference>
<feature type="domain" description="Methyl-accepting transducer" evidence="6">
    <location>
        <begin position="395"/>
        <end position="631"/>
    </location>
</feature>
<accession>A0A7X8YFT7</accession>
<dbReference type="SMART" id="SM00283">
    <property type="entry name" value="MA"/>
    <property type="match status" value="1"/>
</dbReference>
<evidence type="ECO:0000313" key="9">
    <source>
        <dbReference type="Proteomes" id="UP000535589"/>
    </source>
</evidence>
<dbReference type="EMBL" id="JABAIK010000002">
    <property type="protein sequence ID" value="NLS11681.1"/>
    <property type="molecule type" value="Genomic_DNA"/>
</dbReference>
<dbReference type="Pfam" id="PF00015">
    <property type="entry name" value="MCPsignal"/>
    <property type="match status" value="1"/>
</dbReference>
<sequence length="667" mass="72119">MKSIVNKVIFAFVLLISLITAVSTTAFLSSQRLNDTIDSIEQDAIGIARAATELRQIISNASTATLLYQAPSTSIVDTEALEAIDASQALARTSIEQAAALAENSTIQGLFQFLNATERESALAVIDSFPSILNALIDSKEQAAASEMAAHSSALIYEQDAKAMLTTLSKLNEMEGVRERDISFINFHAAASHELVNRILLQRSDDQVWVVKSNLDRSLRMIEKKIAYIKKKSESSAELINKEFAPLFSAVNSDAGVLNQHLNKIAQYDAQMVQNQKMQNASLELDTLLNLIDTRVALHTSGLIDQAKLSAANSTKIVAALLVVSLALAITTSVYLTLKIKRSIAVLNRALHGLSQRQLGGQPLREGQDEFGILARQTNAVQHELKNAISALSQSSSDLNQLSDHLLEQSQESLQQTDKQASYMTEMTAAIEQMNSAIADVGRSANQTLDAADSTLSGSQACQNAAQSSIEAIASLENQLIEVNRRVEALTEQSQNVESVVSVIHGISEQTNLLALNAAIESARAGEMGRGFSVVANEVRLLSEKTRESTGTIQATLQALNEEINLVANDIKRSVEYSNISAASSKQVGSLNQALVEEIVKIKDMSAQVSCATEEQSTACRSILTNIKAVNDASDQIVKLSEASDAQCQTLRSYAHSNQEIVNRFTL</sequence>
<reference evidence="8 9" key="1">
    <citation type="submission" date="2020-04" db="EMBL/GenBank/DDBJ databases">
        <title>Vibrio sp. SM6, a novel species isolated from seawater.</title>
        <authorList>
            <person name="Wang X."/>
        </authorList>
    </citation>
    <scope>NUCLEOTIDE SEQUENCE [LARGE SCALE GENOMIC DNA]</scope>
    <source>
        <strain evidence="8 9">SM6</strain>
    </source>
</reference>
<evidence type="ECO:0000256" key="5">
    <source>
        <dbReference type="SAM" id="Coils"/>
    </source>
</evidence>
<evidence type="ECO:0000313" key="8">
    <source>
        <dbReference type="EMBL" id="NLS11681.1"/>
    </source>
</evidence>
<evidence type="ECO:0000259" key="6">
    <source>
        <dbReference type="PROSITE" id="PS50111"/>
    </source>
</evidence>